<keyword evidence="1" id="KW-0812">Transmembrane</keyword>
<organism evidence="2 3">
    <name type="scientific">Mycolicibacterium sediminis</name>
    <dbReference type="NCBI Taxonomy" id="1286180"/>
    <lineage>
        <taxon>Bacteria</taxon>
        <taxon>Bacillati</taxon>
        <taxon>Actinomycetota</taxon>
        <taxon>Actinomycetes</taxon>
        <taxon>Mycobacteriales</taxon>
        <taxon>Mycobacteriaceae</taxon>
        <taxon>Mycolicibacterium</taxon>
    </lineage>
</organism>
<evidence type="ECO:0000256" key="1">
    <source>
        <dbReference type="SAM" id="Phobius"/>
    </source>
</evidence>
<dbReference type="AlphaFoldDB" id="A0A7I7QY56"/>
<reference evidence="2 3" key="1">
    <citation type="journal article" date="2019" name="Emerg. Microbes Infect.">
        <title>Comprehensive subspecies identification of 175 nontuberculous mycobacteria species based on 7547 genomic profiles.</title>
        <authorList>
            <person name="Matsumoto Y."/>
            <person name="Kinjo T."/>
            <person name="Motooka D."/>
            <person name="Nabeya D."/>
            <person name="Jung N."/>
            <person name="Uechi K."/>
            <person name="Horii T."/>
            <person name="Iida T."/>
            <person name="Fujita J."/>
            <person name="Nakamura S."/>
        </authorList>
    </citation>
    <scope>NUCLEOTIDE SEQUENCE [LARGE SCALE GENOMIC DNA]</scope>
    <source>
        <strain evidence="2 3">JCM 17899</strain>
    </source>
</reference>
<keyword evidence="3" id="KW-1185">Reference proteome</keyword>
<sequence>MVLGVLTFDGVLSAVAGSMFLPLFVGAIPLPISGLVSGALNLALVWAAWQWTSSVRVAALPLWAWLVTVVGLSLGGPGGDIVFGGPNIMAAGPLVMLALGLAPPLVLISRRTRVVVPDRAAASS</sequence>
<evidence type="ECO:0000313" key="3">
    <source>
        <dbReference type="Proteomes" id="UP000467193"/>
    </source>
</evidence>
<feature type="transmembrane region" description="Helical" evidence="1">
    <location>
        <begin position="88"/>
        <end position="109"/>
    </location>
</feature>
<accession>A0A7I7QY56</accession>
<keyword evidence="1" id="KW-0472">Membrane</keyword>
<proteinExistence type="predicted"/>
<gene>
    <name evidence="2" type="ORF">MSEDJ_54190</name>
</gene>
<dbReference type="Proteomes" id="UP000467193">
    <property type="component" value="Chromosome"/>
</dbReference>
<feature type="transmembrane region" description="Helical" evidence="1">
    <location>
        <begin position="20"/>
        <end position="45"/>
    </location>
</feature>
<keyword evidence="1" id="KW-1133">Transmembrane helix</keyword>
<dbReference type="EMBL" id="AP022588">
    <property type="protein sequence ID" value="BBY31323.1"/>
    <property type="molecule type" value="Genomic_DNA"/>
</dbReference>
<dbReference type="KEGG" id="msei:MSEDJ_54190"/>
<protein>
    <submittedName>
        <fullName evidence="2">Uncharacterized protein</fullName>
    </submittedName>
</protein>
<evidence type="ECO:0000313" key="2">
    <source>
        <dbReference type="EMBL" id="BBY31323.1"/>
    </source>
</evidence>
<name>A0A7I7QY56_9MYCO</name>
<feature type="transmembrane region" description="Helical" evidence="1">
    <location>
        <begin position="57"/>
        <end position="76"/>
    </location>
</feature>